<accession>A0A0S3RIG8</accession>
<protein>
    <submittedName>
        <fullName evidence="2">Uncharacterized protein</fullName>
    </submittedName>
</protein>
<gene>
    <name evidence="2" type="primary">Vigan.02G343400</name>
    <name evidence="2" type="ORF">VIGAN_02343400</name>
</gene>
<dbReference type="AlphaFoldDB" id="A0A0S3RIG8"/>
<feature type="compositionally biased region" description="Low complexity" evidence="1">
    <location>
        <begin position="92"/>
        <end position="104"/>
    </location>
</feature>
<dbReference type="Proteomes" id="UP000291084">
    <property type="component" value="Chromosome 2"/>
</dbReference>
<keyword evidence="3" id="KW-1185">Reference proteome</keyword>
<name>A0A0S3RIG8_PHAAN</name>
<evidence type="ECO:0000313" key="2">
    <source>
        <dbReference type="EMBL" id="BAT80421.1"/>
    </source>
</evidence>
<feature type="compositionally biased region" description="Basic residues" evidence="1">
    <location>
        <begin position="121"/>
        <end position="132"/>
    </location>
</feature>
<reference evidence="2 3" key="1">
    <citation type="journal article" date="2015" name="Sci. Rep.">
        <title>The power of single molecule real-time sequencing technology in the de novo assembly of a eukaryotic genome.</title>
        <authorList>
            <person name="Sakai H."/>
            <person name="Naito K."/>
            <person name="Ogiso-Tanaka E."/>
            <person name="Takahashi Y."/>
            <person name="Iseki K."/>
            <person name="Muto C."/>
            <person name="Satou K."/>
            <person name="Teruya K."/>
            <person name="Shiroma A."/>
            <person name="Shimoji M."/>
            <person name="Hirano T."/>
            <person name="Itoh T."/>
            <person name="Kaga A."/>
            <person name="Tomooka N."/>
        </authorList>
    </citation>
    <scope>NUCLEOTIDE SEQUENCE [LARGE SCALE GENOMIC DNA]</scope>
    <source>
        <strain evidence="3">cv. Shumari</strain>
    </source>
</reference>
<organism evidence="2 3">
    <name type="scientific">Vigna angularis var. angularis</name>
    <dbReference type="NCBI Taxonomy" id="157739"/>
    <lineage>
        <taxon>Eukaryota</taxon>
        <taxon>Viridiplantae</taxon>
        <taxon>Streptophyta</taxon>
        <taxon>Embryophyta</taxon>
        <taxon>Tracheophyta</taxon>
        <taxon>Spermatophyta</taxon>
        <taxon>Magnoliopsida</taxon>
        <taxon>eudicotyledons</taxon>
        <taxon>Gunneridae</taxon>
        <taxon>Pentapetalae</taxon>
        <taxon>rosids</taxon>
        <taxon>fabids</taxon>
        <taxon>Fabales</taxon>
        <taxon>Fabaceae</taxon>
        <taxon>Papilionoideae</taxon>
        <taxon>50 kb inversion clade</taxon>
        <taxon>NPAAA clade</taxon>
        <taxon>indigoferoid/millettioid clade</taxon>
        <taxon>Phaseoleae</taxon>
        <taxon>Vigna</taxon>
    </lineage>
</organism>
<feature type="non-terminal residue" evidence="2">
    <location>
        <position position="1"/>
    </location>
</feature>
<evidence type="ECO:0000256" key="1">
    <source>
        <dbReference type="SAM" id="MobiDB-lite"/>
    </source>
</evidence>
<evidence type="ECO:0000313" key="3">
    <source>
        <dbReference type="Proteomes" id="UP000291084"/>
    </source>
</evidence>
<feature type="compositionally biased region" description="Polar residues" evidence="1">
    <location>
        <begin position="133"/>
        <end position="152"/>
    </location>
</feature>
<dbReference type="EMBL" id="AP015035">
    <property type="protein sequence ID" value="BAT80421.1"/>
    <property type="molecule type" value="Genomic_DNA"/>
</dbReference>
<feature type="region of interest" description="Disordered" evidence="1">
    <location>
        <begin position="72"/>
        <end position="159"/>
    </location>
</feature>
<proteinExistence type="predicted"/>
<sequence length="159" mass="17902">RDIHGRRNTTLLATFFHSHRHLHLLHSRNQIEPPQTTTTPLAPCHYNTTMPPTRSHRHHGLAVTTMNHECATFSEPNRDISSRDTLSPPPKSSSSRRSIILAPSHHNASTDHHLHSEKPHSKTQNRNRHCNHRGSSTISSLSSFPHGTQTAKGNPFPQI</sequence>
<feature type="compositionally biased region" description="Basic and acidic residues" evidence="1">
    <location>
        <begin position="108"/>
        <end position="120"/>
    </location>
</feature>